<keyword evidence="6" id="KW-0963">Cytoplasm</keyword>
<dbReference type="GO" id="GO:0007076">
    <property type="term" value="P:mitotic chromosome condensation"/>
    <property type="evidence" value="ECO:0007669"/>
    <property type="project" value="InterPro"/>
</dbReference>
<dbReference type="PANTHER" id="PTHR13108">
    <property type="entry name" value="CONDENSIN COMPLEX SUBUNIT 2"/>
    <property type="match status" value="1"/>
</dbReference>
<sequence length="228" mass="26067">MHLKNSTPLTYKHSKVRIYVHTRQTTQIENISRNWDDLDDLEVPRHSHCKNDCNLLWYNTLRLFFSRFNSVGVWGEPRVAINTCRGLGKSPVSIQDLRPVDASSNLEYSYRYQEQGSVPLSWNFALEIPKGTHSLRRKNAWSVSLVDAFSTLLDEDHKTVNNFEEIANLLEASSKIYSLRVDSIHSYVLRMSAALNNESRIKLLSHAMEVAASPADAELCAKNAKIFE</sequence>
<evidence type="ECO:0000256" key="7">
    <source>
        <dbReference type="ARBA" id="ARBA00022618"/>
    </source>
</evidence>
<accession>A0A1A9ZP43</accession>
<keyword evidence="12" id="KW-1185">Reference proteome</keyword>
<evidence type="ECO:0000256" key="1">
    <source>
        <dbReference type="ARBA" id="ARBA00004286"/>
    </source>
</evidence>
<evidence type="ECO:0000256" key="10">
    <source>
        <dbReference type="ARBA" id="ARBA00023306"/>
    </source>
</evidence>
<comment type="similarity">
    <text evidence="3">Belongs to the CND2 (condensin subunit 2) family.</text>
</comment>
<dbReference type="Pfam" id="PF05786">
    <property type="entry name" value="Cnd2"/>
    <property type="match status" value="1"/>
</dbReference>
<evidence type="ECO:0000313" key="11">
    <source>
        <dbReference type="EnsemblMetazoa" id="GPAI020643-PA"/>
    </source>
</evidence>
<dbReference type="AlphaFoldDB" id="A0A1A9ZP43"/>
<evidence type="ECO:0000256" key="8">
    <source>
        <dbReference type="ARBA" id="ARBA00022776"/>
    </source>
</evidence>
<dbReference type="EnsemblMetazoa" id="GPAI020643-RA">
    <property type="protein sequence ID" value="GPAI020643-PA"/>
    <property type="gene ID" value="GPAI020643"/>
</dbReference>
<reference evidence="11" key="2">
    <citation type="submission" date="2020-05" db="UniProtKB">
        <authorList>
            <consortium name="EnsemblMetazoa"/>
        </authorList>
    </citation>
    <scope>IDENTIFICATION</scope>
    <source>
        <strain evidence="11">IAEA</strain>
    </source>
</reference>
<protein>
    <recommendedName>
        <fullName evidence="4">Condensin complex subunit 2</fullName>
    </recommendedName>
</protein>
<evidence type="ECO:0000256" key="6">
    <source>
        <dbReference type="ARBA" id="ARBA00022490"/>
    </source>
</evidence>
<dbReference type="GO" id="GO:0005737">
    <property type="term" value="C:cytoplasm"/>
    <property type="evidence" value="ECO:0007669"/>
    <property type="project" value="UniProtKB-SubCell"/>
</dbReference>
<organism evidence="11 12">
    <name type="scientific">Glossina pallidipes</name>
    <name type="common">Tsetse fly</name>
    <dbReference type="NCBI Taxonomy" id="7398"/>
    <lineage>
        <taxon>Eukaryota</taxon>
        <taxon>Metazoa</taxon>
        <taxon>Ecdysozoa</taxon>
        <taxon>Arthropoda</taxon>
        <taxon>Hexapoda</taxon>
        <taxon>Insecta</taxon>
        <taxon>Pterygota</taxon>
        <taxon>Neoptera</taxon>
        <taxon>Endopterygota</taxon>
        <taxon>Diptera</taxon>
        <taxon>Brachycera</taxon>
        <taxon>Muscomorpha</taxon>
        <taxon>Hippoboscoidea</taxon>
        <taxon>Glossinidae</taxon>
        <taxon>Glossina</taxon>
    </lineage>
</organism>
<evidence type="ECO:0000313" key="12">
    <source>
        <dbReference type="Proteomes" id="UP000092445"/>
    </source>
</evidence>
<keyword evidence="10" id="KW-0131">Cell cycle</keyword>
<evidence type="ECO:0000256" key="3">
    <source>
        <dbReference type="ARBA" id="ARBA00009471"/>
    </source>
</evidence>
<evidence type="ECO:0000256" key="5">
    <source>
        <dbReference type="ARBA" id="ARBA00022454"/>
    </source>
</evidence>
<keyword evidence="8" id="KW-0498">Mitosis</keyword>
<name>A0A1A9ZP43_GLOPL</name>
<dbReference type="Proteomes" id="UP000092445">
    <property type="component" value="Unassembled WGS sequence"/>
</dbReference>
<keyword evidence="9" id="KW-0226">DNA condensation</keyword>
<evidence type="ECO:0000256" key="4">
    <source>
        <dbReference type="ARBA" id="ARBA00016065"/>
    </source>
</evidence>
<evidence type="ECO:0000256" key="2">
    <source>
        <dbReference type="ARBA" id="ARBA00004496"/>
    </source>
</evidence>
<dbReference type="PANTHER" id="PTHR13108:SF9">
    <property type="entry name" value="CONDENSIN COMPLEX SUBUNIT 2"/>
    <property type="match status" value="1"/>
</dbReference>
<dbReference type="GO" id="GO:0051301">
    <property type="term" value="P:cell division"/>
    <property type="evidence" value="ECO:0007669"/>
    <property type="project" value="UniProtKB-KW"/>
</dbReference>
<dbReference type="InterPro" id="IPR022816">
    <property type="entry name" value="Condensin_barren_su2"/>
</dbReference>
<proteinExistence type="inferred from homology"/>
<dbReference type="VEuPathDB" id="VectorBase:GPAI020643"/>
<reference evidence="12" key="1">
    <citation type="submission" date="2014-03" db="EMBL/GenBank/DDBJ databases">
        <authorList>
            <person name="Aksoy S."/>
            <person name="Warren W."/>
            <person name="Wilson R.K."/>
        </authorList>
    </citation>
    <scope>NUCLEOTIDE SEQUENCE [LARGE SCALE GENOMIC DNA]</scope>
    <source>
        <strain evidence="12">IAEA</strain>
    </source>
</reference>
<comment type="subcellular location">
    <subcellularLocation>
        <location evidence="1">Chromosome</location>
    </subcellularLocation>
    <subcellularLocation>
        <location evidence="2">Cytoplasm</location>
    </subcellularLocation>
</comment>
<evidence type="ECO:0000256" key="9">
    <source>
        <dbReference type="ARBA" id="ARBA00023067"/>
    </source>
</evidence>
<keyword evidence="5" id="KW-0158">Chromosome</keyword>
<keyword evidence="7" id="KW-0132">Cell division</keyword>
<dbReference type="GO" id="GO:0003682">
    <property type="term" value="F:chromatin binding"/>
    <property type="evidence" value="ECO:0007669"/>
    <property type="project" value="TreeGrafter"/>
</dbReference>
<dbReference type="GO" id="GO:0000796">
    <property type="term" value="C:condensin complex"/>
    <property type="evidence" value="ECO:0007669"/>
    <property type="project" value="InterPro"/>
</dbReference>
<dbReference type="STRING" id="7398.A0A1A9ZP43"/>